<dbReference type="AlphaFoldDB" id="A0AAP2RB93"/>
<dbReference type="EMBL" id="PGCK01000003">
    <property type="protein sequence ID" value="MCD1294334.1"/>
    <property type="molecule type" value="Genomic_DNA"/>
</dbReference>
<protein>
    <recommendedName>
        <fullName evidence="3">IraD/Gp25-like domain-containing protein</fullName>
    </recommendedName>
</protein>
<gene>
    <name evidence="1" type="ORF">CUJ83_04890</name>
</gene>
<dbReference type="RefSeq" id="WP_230741162.1">
    <property type="nucleotide sequence ID" value="NZ_PGCK01000003.1"/>
</dbReference>
<evidence type="ECO:0008006" key="3">
    <source>
        <dbReference type="Google" id="ProtNLM"/>
    </source>
</evidence>
<organism evidence="1 2">
    <name type="scientific">Methanooceanicella nereidis</name>
    <dbReference type="NCBI Taxonomy" id="2052831"/>
    <lineage>
        <taxon>Archaea</taxon>
        <taxon>Methanobacteriati</taxon>
        <taxon>Methanobacteriota</taxon>
        <taxon>Stenosarchaea group</taxon>
        <taxon>Methanomicrobia</taxon>
        <taxon>Methanocellales</taxon>
        <taxon>Methanocellaceae</taxon>
        <taxon>Methanooceanicella</taxon>
    </lineage>
</organism>
<dbReference type="SUPFAM" id="SSF160719">
    <property type="entry name" value="gpW/gp25-like"/>
    <property type="match status" value="1"/>
</dbReference>
<dbReference type="Proteomes" id="UP001320159">
    <property type="component" value="Unassembled WGS sequence"/>
</dbReference>
<dbReference type="InterPro" id="IPR020288">
    <property type="entry name" value="Sheath_initiator"/>
</dbReference>
<sequence length="144" mass="16089">MDEELYGNDLKLMVETRPDFVGPGADLTASKKGDLEITRGRENLGQALMHRLLTRKGELASLGHPYYGSRLHELIGEPNNETTRELIRLYAKECIMEEPRVRDIVSLSVGMTDYPGAVMLDITVVPIKSSVPMNLVLPFYLEVG</sequence>
<comment type="caution">
    <text evidence="1">The sequence shown here is derived from an EMBL/GenBank/DDBJ whole genome shotgun (WGS) entry which is preliminary data.</text>
</comment>
<dbReference type="Pfam" id="PF10934">
    <property type="entry name" value="Sheath_initiator"/>
    <property type="match status" value="1"/>
</dbReference>
<dbReference type="Gene3D" id="3.10.450.40">
    <property type="match status" value="1"/>
</dbReference>
<evidence type="ECO:0000313" key="2">
    <source>
        <dbReference type="Proteomes" id="UP001320159"/>
    </source>
</evidence>
<proteinExistence type="predicted"/>
<accession>A0AAP2RB93</accession>
<reference evidence="1 2" key="1">
    <citation type="submission" date="2017-11" db="EMBL/GenBank/DDBJ databases">
        <title>Isolation and Characterization of Family Methanocellaceae Species from Potential Methane Hydrate Area Offshore Southwestern Taiwan.</title>
        <authorList>
            <person name="Zhang W.-L."/>
            <person name="Chen W.-C."/>
            <person name="Lai M.-C."/>
            <person name="Chen S.-C."/>
        </authorList>
    </citation>
    <scope>NUCLEOTIDE SEQUENCE [LARGE SCALE GENOMIC DNA]</scope>
    <source>
        <strain evidence="1 2">CWC-04</strain>
    </source>
</reference>
<name>A0AAP2RB93_9EURY</name>
<keyword evidence="2" id="KW-1185">Reference proteome</keyword>
<evidence type="ECO:0000313" key="1">
    <source>
        <dbReference type="EMBL" id="MCD1294334.1"/>
    </source>
</evidence>